<evidence type="ECO:0000259" key="2">
    <source>
        <dbReference type="Pfam" id="PF00775"/>
    </source>
</evidence>
<dbReference type="InterPro" id="IPR015889">
    <property type="entry name" value="Intradiol_dOase_core"/>
</dbReference>
<dbReference type="SUPFAM" id="SSF49482">
    <property type="entry name" value="Aromatic compound dioxygenase"/>
    <property type="match status" value="1"/>
</dbReference>
<name>A0ABS0A250_9FLAO</name>
<dbReference type="EMBL" id="JADKYU010000197">
    <property type="protein sequence ID" value="MBF4983451.1"/>
    <property type="molecule type" value="Genomic_DNA"/>
</dbReference>
<dbReference type="Pfam" id="PF00775">
    <property type="entry name" value="Dioxygenase_C"/>
    <property type="match status" value="1"/>
</dbReference>
<comment type="caution">
    <text evidence="3">The sequence shown here is derived from an EMBL/GenBank/DDBJ whole genome shotgun (WGS) entry which is preliminary data.</text>
</comment>
<reference evidence="3 4" key="1">
    <citation type="submission" date="2020-11" db="EMBL/GenBank/DDBJ databases">
        <title>P. mediterranea TC4 genome.</title>
        <authorList>
            <person name="Molmeret M."/>
        </authorList>
    </citation>
    <scope>NUCLEOTIDE SEQUENCE [LARGE SCALE GENOMIC DNA]</scope>
    <source>
        <strain evidence="3 4">TC4</strain>
    </source>
</reference>
<keyword evidence="4" id="KW-1185">Reference proteome</keyword>
<gene>
    <name evidence="3" type="ORF">FNJ87_03580</name>
</gene>
<protein>
    <recommendedName>
        <fullName evidence="2">Intradiol ring-cleavage dioxygenases domain-containing protein</fullName>
    </recommendedName>
</protein>
<accession>A0ABS0A250</accession>
<evidence type="ECO:0000313" key="4">
    <source>
        <dbReference type="Proteomes" id="UP001194729"/>
    </source>
</evidence>
<dbReference type="Gene3D" id="2.60.130.10">
    <property type="entry name" value="Aromatic compound dioxygenase"/>
    <property type="match status" value="1"/>
</dbReference>
<feature type="compositionally biased region" description="Basic and acidic residues" evidence="1">
    <location>
        <begin position="85"/>
        <end position="99"/>
    </location>
</feature>
<feature type="region of interest" description="Disordered" evidence="1">
    <location>
        <begin position="81"/>
        <end position="104"/>
    </location>
</feature>
<dbReference type="InterPro" id="IPR000627">
    <property type="entry name" value="Intradiol_dOase_C"/>
</dbReference>
<feature type="domain" description="Intradiol ring-cleavage dioxygenases" evidence="2">
    <location>
        <begin position="52"/>
        <end position="156"/>
    </location>
</feature>
<dbReference type="Proteomes" id="UP001194729">
    <property type="component" value="Unassembled WGS sequence"/>
</dbReference>
<evidence type="ECO:0000256" key="1">
    <source>
        <dbReference type="SAM" id="MobiDB-lite"/>
    </source>
</evidence>
<evidence type="ECO:0000313" key="3">
    <source>
        <dbReference type="EMBL" id="MBF4983451.1"/>
    </source>
</evidence>
<organism evidence="3 4">
    <name type="scientific">Nonlabens mediterrranea</name>
    <dbReference type="NCBI Taxonomy" id="1419947"/>
    <lineage>
        <taxon>Bacteria</taxon>
        <taxon>Pseudomonadati</taxon>
        <taxon>Bacteroidota</taxon>
        <taxon>Flavobacteriia</taxon>
        <taxon>Flavobacteriales</taxon>
        <taxon>Flavobacteriaceae</taxon>
        <taxon>Nonlabens</taxon>
    </lineage>
</organism>
<proteinExistence type="predicted"/>
<sequence length="202" mass="22785">MKKILTIIFISILFTQCSIDTTIQSLSQTEKQTLSSFQNLNKNNQVQISELSESGQILWLCLTYISKETKRPLNNEEVNLYHTSSDGDYKPTNPKDESTARLNGTVHTNNKGQIFVQTILPGDYGTSANNRHIHTIVKNTKPVAYDIHFKQYTGNMGNNFINGSDQHFLADLKQTKDSILVTFLTIEVKNHKKENGNGGSEF</sequence>